<dbReference type="OrthoDB" id="1925932at2759"/>
<reference evidence="3" key="1">
    <citation type="journal article" date="2023" name="Proc. Natl. Acad. Sci. U.S.A.">
        <title>Genomic and structural basis for evolution of tropane alkaloid biosynthesis.</title>
        <authorList>
            <person name="Wanga Y.-J."/>
            <person name="Taina T."/>
            <person name="Yua J.-Y."/>
            <person name="Lia J."/>
            <person name="Xua B."/>
            <person name="Chenc J."/>
            <person name="D'Auriad J.C."/>
            <person name="Huanga J.-P."/>
            <person name="Huanga S.-X."/>
        </authorList>
    </citation>
    <scope>NUCLEOTIDE SEQUENCE [LARGE SCALE GENOMIC DNA]</scope>
    <source>
        <strain evidence="3">cv. KIB-2019</strain>
    </source>
</reference>
<evidence type="ECO:0000313" key="3">
    <source>
        <dbReference type="Proteomes" id="UP001152561"/>
    </source>
</evidence>
<accession>A0A9Q1LXQ7</accession>
<dbReference type="InterPro" id="IPR036955">
    <property type="entry name" value="AP2/ERF_dom_sf"/>
</dbReference>
<sequence length="309" mass="34820">MCFHKVANSRDNFIRRRRHDEEEINSTDVFETMFWGNINREEEMSVMVSALTHVVAGEVNHQEQNQNGGDENNNLFSSVSSGVGEKRGRHEHFLHGSSDHMISSAAGAYDEAALRFRGSKAKLNFPENVRLLPSSIQQPSNTLYSVSSSPEPIVHTSSPYRSNFTRKDETIVHTSSFLYRSNFIAEHPPRDEPIVHTSSLHRSNFIEHPPSDHSNFIGHSSGDEPIVHTSSLYRSNFVDEPIVHTIHHHQAQIFMNDDEFHRLQGPYFPLVNIEAGTTSQCTRGNDFHQAAASNWSNAANYEHPSSSSG</sequence>
<keyword evidence="3" id="KW-1185">Reference proteome</keyword>
<protein>
    <submittedName>
        <fullName evidence="2">Uncharacterized protein</fullName>
    </submittedName>
</protein>
<gene>
    <name evidence="2" type="ORF">K7X08_028598</name>
</gene>
<name>A0A9Q1LXQ7_9SOLA</name>
<proteinExistence type="predicted"/>
<feature type="compositionally biased region" description="Low complexity" evidence="1">
    <location>
        <begin position="63"/>
        <end position="74"/>
    </location>
</feature>
<dbReference type="GO" id="GO:0003700">
    <property type="term" value="F:DNA-binding transcription factor activity"/>
    <property type="evidence" value="ECO:0007669"/>
    <property type="project" value="InterPro"/>
</dbReference>
<evidence type="ECO:0000256" key="1">
    <source>
        <dbReference type="SAM" id="MobiDB-lite"/>
    </source>
</evidence>
<comment type="caution">
    <text evidence="2">The sequence shown here is derived from an EMBL/GenBank/DDBJ whole genome shotgun (WGS) entry which is preliminary data.</text>
</comment>
<dbReference type="EMBL" id="JAJAGQ010000014">
    <property type="protein sequence ID" value="KAJ8544087.1"/>
    <property type="molecule type" value="Genomic_DNA"/>
</dbReference>
<evidence type="ECO:0000313" key="2">
    <source>
        <dbReference type="EMBL" id="KAJ8544087.1"/>
    </source>
</evidence>
<dbReference type="Proteomes" id="UP001152561">
    <property type="component" value="Unassembled WGS sequence"/>
</dbReference>
<dbReference type="AlphaFoldDB" id="A0A9Q1LXQ7"/>
<feature type="region of interest" description="Disordered" evidence="1">
    <location>
        <begin position="63"/>
        <end position="83"/>
    </location>
</feature>
<dbReference type="Gene3D" id="3.30.730.10">
    <property type="entry name" value="AP2/ERF domain"/>
    <property type="match status" value="1"/>
</dbReference>
<organism evidence="2 3">
    <name type="scientific">Anisodus acutangulus</name>
    <dbReference type="NCBI Taxonomy" id="402998"/>
    <lineage>
        <taxon>Eukaryota</taxon>
        <taxon>Viridiplantae</taxon>
        <taxon>Streptophyta</taxon>
        <taxon>Embryophyta</taxon>
        <taxon>Tracheophyta</taxon>
        <taxon>Spermatophyta</taxon>
        <taxon>Magnoliopsida</taxon>
        <taxon>eudicotyledons</taxon>
        <taxon>Gunneridae</taxon>
        <taxon>Pentapetalae</taxon>
        <taxon>asterids</taxon>
        <taxon>lamiids</taxon>
        <taxon>Solanales</taxon>
        <taxon>Solanaceae</taxon>
        <taxon>Solanoideae</taxon>
        <taxon>Hyoscyameae</taxon>
        <taxon>Anisodus</taxon>
    </lineage>
</organism>